<sequence length="176" mass="18454">MNDTDQIQAAVAAPSGPEAAPSVTQTRARFARRVAAGVGSAALLLAMATDALAVAGRHLGVTFLGAIEIFEACIVVAATSAIVIATIDGTHARVRILLEQVGERAAGVLDRAADLVSAIIFVVLIAGSIWLASDLWNGHEVTEVLNLPMRWMRAFWIGGALLVATIFIGNAMRRRA</sequence>
<comment type="subunit">
    <text evidence="7">The complex comprises the extracytoplasmic solute receptor protein and the two transmembrane proteins.</text>
</comment>
<evidence type="ECO:0000256" key="1">
    <source>
        <dbReference type="ARBA" id="ARBA00004651"/>
    </source>
</evidence>
<comment type="similarity">
    <text evidence="7">Belongs to the TRAP transporter small permease family.</text>
</comment>
<dbReference type="EMBL" id="CP014168">
    <property type="protein sequence ID" value="AOH83350.1"/>
    <property type="molecule type" value="Genomic_DNA"/>
</dbReference>
<feature type="transmembrane region" description="Helical" evidence="7">
    <location>
        <begin position="151"/>
        <end position="172"/>
    </location>
</feature>
<evidence type="ECO:0000256" key="4">
    <source>
        <dbReference type="ARBA" id="ARBA00022692"/>
    </source>
</evidence>
<evidence type="ECO:0000256" key="2">
    <source>
        <dbReference type="ARBA" id="ARBA00022448"/>
    </source>
</evidence>
<dbReference type="GO" id="GO:0022857">
    <property type="term" value="F:transmembrane transporter activity"/>
    <property type="evidence" value="ECO:0007669"/>
    <property type="project" value="UniProtKB-UniRule"/>
</dbReference>
<gene>
    <name evidence="9" type="ORF">AWL63_04575</name>
</gene>
<keyword evidence="10" id="KW-1185">Reference proteome</keyword>
<keyword evidence="6 7" id="KW-0472">Membrane</keyword>
<keyword evidence="3" id="KW-1003">Cell membrane</keyword>
<dbReference type="GO" id="GO:0005886">
    <property type="term" value="C:plasma membrane"/>
    <property type="evidence" value="ECO:0007669"/>
    <property type="project" value="UniProtKB-SubCell"/>
</dbReference>
<keyword evidence="2 7" id="KW-0813">Transport</keyword>
<comment type="function">
    <text evidence="7">Part of the tripartite ATP-independent periplasmic (TRAP) transport system.</text>
</comment>
<keyword evidence="5 7" id="KW-1133">Transmembrane helix</keyword>
<feature type="domain" description="Tripartite ATP-independent periplasmic transporters DctQ component" evidence="8">
    <location>
        <begin position="52"/>
        <end position="174"/>
    </location>
</feature>
<evidence type="ECO:0000256" key="6">
    <source>
        <dbReference type="ARBA" id="ARBA00023136"/>
    </source>
</evidence>
<comment type="subcellular location">
    <subcellularLocation>
        <location evidence="7">Cell inner membrane</location>
        <topology evidence="7">Multi-pass membrane protein</topology>
    </subcellularLocation>
    <subcellularLocation>
        <location evidence="1">Cell membrane</location>
        <topology evidence="1">Multi-pass membrane protein</topology>
    </subcellularLocation>
</comment>
<accession>A0A1B3Z7F7</accession>
<keyword evidence="4 7" id="KW-0812">Transmembrane</keyword>
<keyword evidence="7" id="KW-0997">Cell inner membrane</keyword>
<dbReference type="AlphaFoldDB" id="A0A1B3Z7F7"/>
<dbReference type="KEGG" id="span:AWL63_04575"/>
<dbReference type="STRING" id="1560345.AWL63_04575"/>
<evidence type="ECO:0000313" key="9">
    <source>
        <dbReference type="EMBL" id="AOH83350.1"/>
    </source>
</evidence>
<evidence type="ECO:0000313" key="10">
    <source>
        <dbReference type="Proteomes" id="UP000094256"/>
    </source>
</evidence>
<feature type="transmembrane region" description="Helical" evidence="7">
    <location>
        <begin position="108"/>
        <end position="131"/>
    </location>
</feature>
<name>A0A1B3Z7F7_9SPHN</name>
<dbReference type="Proteomes" id="UP000094256">
    <property type="component" value="Chromosome"/>
</dbReference>
<proteinExistence type="inferred from homology"/>
<evidence type="ECO:0000256" key="5">
    <source>
        <dbReference type="ARBA" id="ARBA00022989"/>
    </source>
</evidence>
<evidence type="ECO:0000259" key="8">
    <source>
        <dbReference type="Pfam" id="PF04290"/>
    </source>
</evidence>
<evidence type="ECO:0000256" key="3">
    <source>
        <dbReference type="ARBA" id="ARBA00022475"/>
    </source>
</evidence>
<evidence type="ECO:0000256" key="7">
    <source>
        <dbReference type="RuleBase" id="RU369079"/>
    </source>
</evidence>
<reference evidence="9 10" key="1">
    <citation type="submission" date="2016-01" db="EMBL/GenBank/DDBJ databases">
        <title>Complete genome and mega plasmid sequence of Sphingomonas panacis DCY99 elicits systemic resistance in rice to Xanthomonas oryzae.</title>
        <authorList>
            <person name="Kim Y.J."/>
            <person name="Yang D.C."/>
            <person name="Sing P."/>
        </authorList>
    </citation>
    <scope>NUCLEOTIDE SEQUENCE [LARGE SCALE GENOMIC DNA]</scope>
    <source>
        <strain evidence="9 10">DCY99</strain>
    </source>
</reference>
<dbReference type="InterPro" id="IPR055348">
    <property type="entry name" value="DctQ"/>
</dbReference>
<dbReference type="OrthoDB" id="7428219at2"/>
<dbReference type="Pfam" id="PF04290">
    <property type="entry name" value="DctQ"/>
    <property type="match status" value="1"/>
</dbReference>
<organism evidence="9 10">
    <name type="scientific">Sphingomonas panacis</name>
    <dbReference type="NCBI Taxonomy" id="1560345"/>
    <lineage>
        <taxon>Bacteria</taxon>
        <taxon>Pseudomonadati</taxon>
        <taxon>Pseudomonadota</taxon>
        <taxon>Alphaproteobacteria</taxon>
        <taxon>Sphingomonadales</taxon>
        <taxon>Sphingomonadaceae</taxon>
        <taxon>Sphingomonas</taxon>
    </lineage>
</organism>
<feature type="transmembrane region" description="Helical" evidence="7">
    <location>
        <begin position="61"/>
        <end position="87"/>
    </location>
</feature>
<protein>
    <recommendedName>
        <fullName evidence="7">TRAP transporter small permease protein</fullName>
    </recommendedName>
</protein>
<feature type="transmembrane region" description="Helical" evidence="7">
    <location>
        <begin position="34"/>
        <end position="55"/>
    </location>
</feature>